<evidence type="ECO:0000259" key="2">
    <source>
        <dbReference type="Pfam" id="PF09791"/>
    </source>
</evidence>
<dbReference type="InterPro" id="IPR039251">
    <property type="entry name" value="OXLD1"/>
</dbReference>
<dbReference type="EMBL" id="AP024418">
    <property type="protein sequence ID" value="BCR87072.1"/>
    <property type="molecule type" value="Genomic_DNA"/>
</dbReference>
<dbReference type="GeneID" id="66981431"/>
<feature type="domain" description="Oxidoreductase-like" evidence="2">
    <location>
        <begin position="184"/>
        <end position="228"/>
    </location>
</feature>
<evidence type="ECO:0000256" key="1">
    <source>
        <dbReference type="SAM" id="MobiDB-lite"/>
    </source>
</evidence>
<dbReference type="GO" id="GO:0005739">
    <property type="term" value="C:mitochondrion"/>
    <property type="evidence" value="ECO:0007669"/>
    <property type="project" value="TreeGrafter"/>
</dbReference>
<reference evidence="3" key="2">
    <citation type="submission" date="2021-02" db="EMBL/GenBank/DDBJ databases">
        <title>Aspergillus chevalieri M1 genome sequence.</title>
        <authorList>
            <person name="Kadooka C."/>
            <person name="Mori K."/>
            <person name="Futagami T."/>
        </authorList>
    </citation>
    <scope>NUCLEOTIDE SEQUENCE</scope>
    <source>
        <strain evidence="3">M1</strain>
    </source>
</reference>
<keyword evidence="4" id="KW-1185">Reference proteome</keyword>
<feature type="region of interest" description="Disordered" evidence="1">
    <location>
        <begin position="68"/>
        <end position="106"/>
    </location>
</feature>
<evidence type="ECO:0000313" key="3">
    <source>
        <dbReference type="EMBL" id="BCR87072.1"/>
    </source>
</evidence>
<dbReference type="Proteomes" id="UP000637239">
    <property type="component" value="Chromosome 3"/>
</dbReference>
<feature type="region of interest" description="Disordered" evidence="1">
    <location>
        <begin position="119"/>
        <end position="180"/>
    </location>
</feature>
<dbReference type="RefSeq" id="XP_043135594.1">
    <property type="nucleotide sequence ID" value="XM_043277747.1"/>
</dbReference>
<feature type="region of interest" description="Disordered" evidence="1">
    <location>
        <begin position="230"/>
        <end position="271"/>
    </location>
</feature>
<accession>A0A7R7VLV6</accession>
<dbReference type="PANTHER" id="PTHR21193">
    <property type="entry name" value="OXIDOREDUCTASE-LIKE DOMAIN-CONTAINING PROTEIN 1"/>
    <property type="match status" value="1"/>
</dbReference>
<reference evidence="3" key="1">
    <citation type="submission" date="2021-01" db="EMBL/GenBank/DDBJ databases">
        <authorList>
            <consortium name="Aspergillus chevalieri M1 genome sequencing consortium"/>
            <person name="Kazuki M."/>
            <person name="Futagami T."/>
        </authorList>
    </citation>
    <scope>NUCLEOTIDE SEQUENCE</scope>
    <source>
        <strain evidence="3">M1</strain>
    </source>
</reference>
<dbReference type="AlphaFoldDB" id="A0A7R7VLV6"/>
<organism evidence="3 4">
    <name type="scientific">Aspergillus chevalieri</name>
    <name type="common">Eurotium chevalieri</name>
    <dbReference type="NCBI Taxonomy" id="182096"/>
    <lineage>
        <taxon>Eukaryota</taxon>
        <taxon>Fungi</taxon>
        <taxon>Dikarya</taxon>
        <taxon>Ascomycota</taxon>
        <taxon>Pezizomycotina</taxon>
        <taxon>Eurotiomycetes</taxon>
        <taxon>Eurotiomycetidae</taxon>
        <taxon>Eurotiales</taxon>
        <taxon>Aspergillaceae</taxon>
        <taxon>Aspergillus</taxon>
        <taxon>Aspergillus subgen. Aspergillus</taxon>
    </lineage>
</organism>
<dbReference type="Pfam" id="PF09791">
    <property type="entry name" value="Oxidored-like"/>
    <property type="match status" value="1"/>
</dbReference>
<evidence type="ECO:0000313" key="4">
    <source>
        <dbReference type="Proteomes" id="UP000637239"/>
    </source>
</evidence>
<feature type="compositionally biased region" description="Basic and acidic residues" evidence="1">
    <location>
        <begin position="236"/>
        <end position="246"/>
    </location>
</feature>
<proteinExistence type="predicted"/>
<gene>
    <name evidence="3" type="ORF">ACHE_31059A</name>
</gene>
<dbReference type="KEGG" id="ache:ACHE_31059A"/>
<name>A0A7R7VLV6_ASPCH</name>
<dbReference type="InterPro" id="IPR019180">
    <property type="entry name" value="Oxidoreductase-like_N"/>
</dbReference>
<protein>
    <recommendedName>
        <fullName evidence="2">Oxidoreductase-like domain-containing protein</fullName>
    </recommendedName>
</protein>
<dbReference type="PANTHER" id="PTHR21193:SF3">
    <property type="entry name" value="OXIDOREDUCTASE-LIKE DOMAIN-CONTAINING PROTEIN 1"/>
    <property type="match status" value="1"/>
</dbReference>
<sequence>MRRPSGRKTRNLAKSRYVIIGMCIITERISLLFHHQHRSIMEWLPVAARKQSLLGRSLLNRTRPFLSSQASRPHYAFPPSSRRMNSRERTTEADIDGDEEETRQAYPLSGYYQDILSTKSPYRRQAPTSRPVPTKPEKSTPASTVEPQSPKDKMSIVFGSRLQTPGRSSRYDPGSTPPESMWKTINGVAIPPRPSEPDNCCMSGCAHCVWDDYRDDMEEWANRLEQAKARGVPKTPDMRQNKRAEVESASMSMDDDGGGSEANWPVEDQKEDIFAGIPVGIREFMKTEKKLKKKHQEATA</sequence>